<feature type="compositionally biased region" description="Basic residues" evidence="1">
    <location>
        <begin position="17"/>
        <end position="29"/>
    </location>
</feature>
<dbReference type="Proteomes" id="UP000233551">
    <property type="component" value="Unassembled WGS sequence"/>
</dbReference>
<evidence type="ECO:0000313" key="3">
    <source>
        <dbReference type="Proteomes" id="UP000233551"/>
    </source>
</evidence>
<feature type="compositionally biased region" description="Basic and acidic residues" evidence="1">
    <location>
        <begin position="143"/>
        <end position="152"/>
    </location>
</feature>
<organism evidence="2 3">
    <name type="scientific">Punica granatum</name>
    <name type="common">Pomegranate</name>
    <dbReference type="NCBI Taxonomy" id="22663"/>
    <lineage>
        <taxon>Eukaryota</taxon>
        <taxon>Viridiplantae</taxon>
        <taxon>Streptophyta</taxon>
        <taxon>Embryophyta</taxon>
        <taxon>Tracheophyta</taxon>
        <taxon>Spermatophyta</taxon>
        <taxon>Magnoliopsida</taxon>
        <taxon>eudicotyledons</taxon>
        <taxon>Gunneridae</taxon>
        <taxon>Pentapetalae</taxon>
        <taxon>rosids</taxon>
        <taxon>malvids</taxon>
        <taxon>Myrtales</taxon>
        <taxon>Lythraceae</taxon>
        <taxon>Punica</taxon>
    </lineage>
</organism>
<evidence type="ECO:0000313" key="2">
    <source>
        <dbReference type="EMBL" id="PKI76338.1"/>
    </source>
</evidence>
<dbReference type="EMBL" id="PGOL01000123">
    <property type="protein sequence ID" value="PKI76338.1"/>
    <property type="molecule type" value="Genomic_DNA"/>
</dbReference>
<gene>
    <name evidence="2" type="ORF">CRG98_003260</name>
</gene>
<accession>A0A2I0L6L1</accession>
<dbReference type="AlphaFoldDB" id="A0A2I0L6L1"/>
<feature type="region of interest" description="Disordered" evidence="1">
    <location>
        <begin position="137"/>
        <end position="165"/>
    </location>
</feature>
<name>A0A2I0L6L1_PUNGR</name>
<feature type="compositionally biased region" description="Polar residues" evidence="1">
    <location>
        <begin position="34"/>
        <end position="44"/>
    </location>
</feature>
<comment type="caution">
    <text evidence="2">The sequence shown here is derived from an EMBL/GenBank/DDBJ whole genome shotgun (WGS) entry which is preliminary data.</text>
</comment>
<evidence type="ECO:0000256" key="1">
    <source>
        <dbReference type="SAM" id="MobiDB-lite"/>
    </source>
</evidence>
<sequence>MRSLRPRAPSPQPKPCRCSRNRNPKLHHVRAGEASQNITRHSSTTEAPRCRCAHQVDFSLSLSLSPAFRLERPPLPYAVMATPGTGCRCFLQWGSPAEMFGWRNEAMEIFYGAGVASAVHAGSGSVACRSACGGNGSGNSAEKITHPVRESPGEEPVGPTEGCLG</sequence>
<protein>
    <submittedName>
        <fullName evidence="2">Uncharacterized protein</fullName>
    </submittedName>
</protein>
<feature type="region of interest" description="Disordered" evidence="1">
    <location>
        <begin position="1"/>
        <end position="44"/>
    </location>
</feature>
<keyword evidence="3" id="KW-1185">Reference proteome</keyword>
<reference evidence="2 3" key="1">
    <citation type="submission" date="2017-11" db="EMBL/GenBank/DDBJ databases">
        <title>De-novo sequencing of pomegranate (Punica granatum L.) genome.</title>
        <authorList>
            <person name="Akparov Z."/>
            <person name="Amiraslanov A."/>
            <person name="Hajiyeva S."/>
            <person name="Abbasov M."/>
            <person name="Kaur K."/>
            <person name="Hamwieh A."/>
            <person name="Solovyev V."/>
            <person name="Salamov A."/>
            <person name="Braich B."/>
            <person name="Kosarev P."/>
            <person name="Mahmoud A."/>
            <person name="Hajiyev E."/>
            <person name="Babayeva S."/>
            <person name="Izzatullayeva V."/>
            <person name="Mammadov A."/>
            <person name="Mammadov A."/>
            <person name="Sharifova S."/>
            <person name="Ojaghi J."/>
            <person name="Eynullazada K."/>
            <person name="Bayramov B."/>
            <person name="Abdulazimova A."/>
            <person name="Shahmuradov I."/>
        </authorList>
    </citation>
    <scope>NUCLEOTIDE SEQUENCE [LARGE SCALE GENOMIC DNA]</scope>
    <source>
        <strain evidence="3">cv. AG2017</strain>
        <tissue evidence="2">Leaf</tissue>
    </source>
</reference>
<proteinExistence type="predicted"/>